<dbReference type="EMBL" id="JACVEL010000004">
    <property type="protein sequence ID" value="MBC9812336.1"/>
    <property type="molecule type" value="Genomic_DNA"/>
</dbReference>
<evidence type="ECO:0000313" key="8">
    <source>
        <dbReference type="Proteomes" id="UP000652681"/>
    </source>
</evidence>
<keyword evidence="4" id="KW-0378">Hydrolase</keyword>
<evidence type="ECO:0000256" key="2">
    <source>
        <dbReference type="ARBA" id="ARBA00022670"/>
    </source>
</evidence>
<feature type="domain" description="Peptidase S9 prolyl oligopeptidase catalytic" evidence="6">
    <location>
        <begin position="469"/>
        <end position="678"/>
    </location>
</feature>
<keyword evidence="8" id="KW-1185">Reference proteome</keyword>
<evidence type="ECO:0000256" key="4">
    <source>
        <dbReference type="ARBA" id="ARBA00022801"/>
    </source>
</evidence>
<dbReference type="Gene3D" id="3.40.50.1820">
    <property type="entry name" value="alpha/beta hydrolase"/>
    <property type="match status" value="1"/>
</dbReference>
<gene>
    <name evidence="7" type="ORF">H9Y05_07590</name>
</gene>
<evidence type="ECO:0000313" key="7">
    <source>
        <dbReference type="EMBL" id="MBC9812336.1"/>
    </source>
</evidence>
<dbReference type="InterPro" id="IPR001375">
    <property type="entry name" value="Peptidase_S9_cat"/>
</dbReference>
<dbReference type="Pfam" id="PF00326">
    <property type="entry name" value="Peptidase_S9"/>
    <property type="match status" value="1"/>
</dbReference>
<dbReference type="PANTHER" id="PTHR42776:SF13">
    <property type="entry name" value="DIPEPTIDYL-PEPTIDASE 5"/>
    <property type="match status" value="1"/>
</dbReference>
<feature type="chain" id="PRO_5035235455" evidence="5">
    <location>
        <begin position="18"/>
        <end position="679"/>
    </location>
</feature>
<protein>
    <submittedName>
        <fullName evidence="7">S9 family peptidase</fullName>
    </submittedName>
</protein>
<comment type="similarity">
    <text evidence="1">Belongs to the peptidase S9C family.</text>
</comment>
<dbReference type="InterPro" id="IPR011042">
    <property type="entry name" value="6-blade_b-propeller_TolB-like"/>
</dbReference>
<dbReference type="RefSeq" id="WP_216713940.1">
    <property type="nucleotide sequence ID" value="NZ_JACVEL010000004.1"/>
</dbReference>
<dbReference type="GO" id="GO:0006508">
    <property type="term" value="P:proteolysis"/>
    <property type="evidence" value="ECO:0007669"/>
    <property type="project" value="UniProtKB-KW"/>
</dbReference>
<dbReference type="FunFam" id="3.40.50.1820:FF:000028">
    <property type="entry name" value="S9 family peptidase"/>
    <property type="match status" value="1"/>
</dbReference>
<dbReference type="Proteomes" id="UP000652681">
    <property type="component" value="Unassembled WGS sequence"/>
</dbReference>
<comment type="caution">
    <text evidence="7">The sequence shown here is derived from an EMBL/GenBank/DDBJ whole genome shotgun (WGS) entry which is preliminary data.</text>
</comment>
<accession>A0A8J6PIN8</accession>
<organism evidence="7 8">
    <name type="scientific">Taishania pollutisoli</name>
    <dbReference type="NCBI Taxonomy" id="2766479"/>
    <lineage>
        <taxon>Bacteria</taxon>
        <taxon>Pseudomonadati</taxon>
        <taxon>Bacteroidota</taxon>
        <taxon>Flavobacteriia</taxon>
        <taxon>Flavobacteriales</taxon>
        <taxon>Crocinitomicaceae</taxon>
        <taxon>Taishania</taxon>
    </lineage>
</organism>
<dbReference type="SUPFAM" id="SSF82171">
    <property type="entry name" value="DPP6 N-terminal domain-like"/>
    <property type="match status" value="1"/>
</dbReference>
<proteinExistence type="inferred from homology"/>
<evidence type="ECO:0000256" key="5">
    <source>
        <dbReference type="SAM" id="SignalP"/>
    </source>
</evidence>
<dbReference type="SUPFAM" id="SSF53474">
    <property type="entry name" value="alpha/beta-Hydrolases"/>
    <property type="match status" value="1"/>
</dbReference>
<keyword evidence="3 5" id="KW-0732">Signal</keyword>
<evidence type="ECO:0000256" key="3">
    <source>
        <dbReference type="ARBA" id="ARBA00022729"/>
    </source>
</evidence>
<dbReference type="GO" id="GO:0004252">
    <property type="term" value="F:serine-type endopeptidase activity"/>
    <property type="evidence" value="ECO:0007669"/>
    <property type="project" value="TreeGrafter"/>
</dbReference>
<dbReference type="InterPro" id="IPR029058">
    <property type="entry name" value="AB_hydrolase_fold"/>
</dbReference>
<evidence type="ECO:0000259" key="6">
    <source>
        <dbReference type="Pfam" id="PF00326"/>
    </source>
</evidence>
<dbReference type="AlphaFoldDB" id="A0A8J6PIN8"/>
<sequence length="679" mass="75816">MKKFLFVALCSSMMANAQEVLTPERMMDFKRLSGGTVSPDGKYFLYSQTTVNVAENKGNADLYVIDLATKTTKQLTATLFSEFEAQWAGKNTIYFLSTESGNVDIWKMNADGSNKSKVSDIKGIDGFKISSDEQTVITLQSVQIRKTINEEYPDLPKANARVENDLLYRHWSSWDDYKVDHLFYYSVANGKISGEGTDLLKGEAYNAALPPFGGLGSVTFTPDNQAVVYSTKKMAGKAFATSTNSELYRVELKTGATSCITCDGNFQGYDNHPAFSSKGDLAWLSMERNGFEADKNDILVKTATGGIKNLTHKTDITVADYAWHPDGSKILFLAPTKGTEQLFEVILASGEIRQLTTGQHDYISLSPFGNFIYAGRQSMVSPVEYFAVEVIKGKKGAVTTTATQLTNANTELLSKLAKPTVQEKWVKTSDGKDMLVWMVLPPNFDANKKYPTLLYCQGGPQSQVSQFFSYRWNLMLMASQGYVVVAPNRRGLPGFGQEWNDAISKDWGGQPITDYLSAIDAATELPYVDKNRLGAVGASYGGYSVYMLAGVHQKRFKTFVAHCGLFNLESWYGMTEELFFAHWDVGGPYWDPSNKEMYAKNSPHRYVQNWDTPIMVIHGGIDFRVPEAEGMQAYQAAQLKGIKSRFLHFPTEGHWVLSPQNGLVWHREFFKWLAEDLKP</sequence>
<keyword evidence="2" id="KW-0645">Protease</keyword>
<name>A0A8J6PIN8_9FLAO</name>
<dbReference type="PANTHER" id="PTHR42776">
    <property type="entry name" value="SERINE PEPTIDASE S9 FAMILY MEMBER"/>
    <property type="match status" value="1"/>
</dbReference>
<evidence type="ECO:0000256" key="1">
    <source>
        <dbReference type="ARBA" id="ARBA00010040"/>
    </source>
</evidence>
<dbReference type="Gene3D" id="2.120.10.30">
    <property type="entry name" value="TolB, C-terminal domain"/>
    <property type="match status" value="2"/>
</dbReference>
<feature type="signal peptide" evidence="5">
    <location>
        <begin position="1"/>
        <end position="17"/>
    </location>
</feature>
<reference evidence="7" key="1">
    <citation type="submission" date="2020-09" db="EMBL/GenBank/DDBJ databases">
        <title>Taishania pollutisoli gen. nov., sp. nov., Isolated from Tetrabromobisphenol A-Contaminated Soil.</title>
        <authorList>
            <person name="Chen Q."/>
        </authorList>
    </citation>
    <scope>NUCLEOTIDE SEQUENCE</scope>
    <source>
        <strain evidence="7">CZZ-1</strain>
    </source>
</reference>